<comment type="caution">
    <text evidence="1">The sequence shown here is derived from an EMBL/GenBank/DDBJ whole genome shotgun (WGS) entry which is preliminary data.</text>
</comment>
<dbReference type="EMBL" id="JARQZJ010000036">
    <property type="protein sequence ID" value="KAK9876375.1"/>
    <property type="molecule type" value="Genomic_DNA"/>
</dbReference>
<name>A0AAW1U611_9CUCU</name>
<dbReference type="AlphaFoldDB" id="A0AAW1U611"/>
<gene>
    <name evidence="1" type="ORF">WA026_012686</name>
</gene>
<organism evidence="1 2">
    <name type="scientific">Henosepilachna vigintioctopunctata</name>
    <dbReference type="NCBI Taxonomy" id="420089"/>
    <lineage>
        <taxon>Eukaryota</taxon>
        <taxon>Metazoa</taxon>
        <taxon>Ecdysozoa</taxon>
        <taxon>Arthropoda</taxon>
        <taxon>Hexapoda</taxon>
        <taxon>Insecta</taxon>
        <taxon>Pterygota</taxon>
        <taxon>Neoptera</taxon>
        <taxon>Endopterygota</taxon>
        <taxon>Coleoptera</taxon>
        <taxon>Polyphaga</taxon>
        <taxon>Cucujiformia</taxon>
        <taxon>Coccinelloidea</taxon>
        <taxon>Coccinellidae</taxon>
        <taxon>Epilachninae</taxon>
        <taxon>Epilachnini</taxon>
        <taxon>Henosepilachna</taxon>
    </lineage>
</organism>
<dbReference type="InterPro" id="IPR032072">
    <property type="entry name" value="DUF4807"/>
</dbReference>
<dbReference type="Pfam" id="PF16065">
    <property type="entry name" value="DUF4807"/>
    <property type="match status" value="1"/>
</dbReference>
<dbReference type="PANTHER" id="PTHR36693">
    <property type="entry name" value="GH02722P"/>
    <property type="match status" value="1"/>
</dbReference>
<proteinExistence type="predicted"/>
<keyword evidence="2" id="KW-1185">Reference proteome</keyword>
<evidence type="ECO:0000313" key="1">
    <source>
        <dbReference type="EMBL" id="KAK9876375.1"/>
    </source>
</evidence>
<evidence type="ECO:0000313" key="2">
    <source>
        <dbReference type="Proteomes" id="UP001431783"/>
    </source>
</evidence>
<sequence>MIPKIYLIITDGSYNYQNAVIDQFDIISIPKKLVKKRILVNCDGCFIHYFLKELKISETYRNSFIRNMQNILECGYCLEIKLQSTSLDLIDYCWNERVNEMVREKSELDHVFSWLSTLGGAFSALGDYMTKYAETAGKISINQFKVAARLGNPQIISRCKLYFALSLIQIKKFKVAKKIIHKVYKNELNSIVIDVKLLRMCKGIWAKLQYEHFLYIMKPNRSCNMK</sequence>
<dbReference type="Proteomes" id="UP001431783">
    <property type="component" value="Unassembled WGS sequence"/>
</dbReference>
<dbReference type="PANTHER" id="PTHR36693:SF1">
    <property type="entry name" value="GH02722P"/>
    <property type="match status" value="1"/>
</dbReference>
<protein>
    <submittedName>
        <fullName evidence="1">Uncharacterized protein</fullName>
    </submittedName>
</protein>
<accession>A0AAW1U611</accession>
<reference evidence="1 2" key="1">
    <citation type="submission" date="2023-03" db="EMBL/GenBank/DDBJ databases">
        <title>Genome insight into feeding habits of ladybird beetles.</title>
        <authorList>
            <person name="Li H.-S."/>
            <person name="Huang Y.-H."/>
            <person name="Pang H."/>
        </authorList>
    </citation>
    <scope>NUCLEOTIDE SEQUENCE [LARGE SCALE GENOMIC DNA]</scope>
    <source>
        <strain evidence="1">SYSU_2023b</strain>
        <tissue evidence="1">Whole body</tissue>
    </source>
</reference>